<dbReference type="AlphaFoldDB" id="A0A9X1IIL3"/>
<gene>
    <name evidence="1" type="ORF">LHA35_26100</name>
</gene>
<dbReference type="RefSeq" id="WP_226613938.1">
    <property type="nucleotide sequence ID" value="NZ_JAJAQI010000071.1"/>
</dbReference>
<reference evidence="1" key="1">
    <citation type="submission" date="2021-10" db="EMBL/GenBank/DDBJ databases">
        <title>Roseicella aerolatum sp. nov., isolated from aerosols of e-waste dismantling site.</title>
        <authorList>
            <person name="Qin T."/>
        </authorList>
    </citation>
    <scope>NUCLEOTIDE SEQUENCE</scope>
    <source>
        <strain evidence="1">GB24</strain>
    </source>
</reference>
<dbReference type="EMBL" id="JAJAQI010000071">
    <property type="protein sequence ID" value="MCB4825197.1"/>
    <property type="molecule type" value="Genomic_DNA"/>
</dbReference>
<dbReference type="SUPFAM" id="SSF52540">
    <property type="entry name" value="P-loop containing nucleoside triphosphate hydrolases"/>
    <property type="match status" value="1"/>
</dbReference>
<dbReference type="Gene3D" id="3.40.50.300">
    <property type="entry name" value="P-loop containing nucleotide triphosphate hydrolases"/>
    <property type="match status" value="1"/>
</dbReference>
<protein>
    <submittedName>
        <fullName evidence="1">Uncharacterized protein</fullName>
    </submittedName>
</protein>
<name>A0A9X1IIL3_9PROT</name>
<comment type="caution">
    <text evidence="1">The sequence shown here is derived from an EMBL/GenBank/DDBJ whole genome shotgun (WGS) entry which is preliminary data.</text>
</comment>
<evidence type="ECO:0000313" key="2">
    <source>
        <dbReference type="Proteomes" id="UP001139311"/>
    </source>
</evidence>
<proteinExistence type="predicted"/>
<evidence type="ECO:0000313" key="1">
    <source>
        <dbReference type="EMBL" id="MCB4825197.1"/>
    </source>
</evidence>
<accession>A0A9X1IIL3</accession>
<dbReference type="Proteomes" id="UP001139311">
    <property type="component" value="Unassembled WGS sequence"/>
</dbReference>
<organism evidence="1 2">
    <name type="scientific">Roseicella aerolata</name>
    <dbReference type="NCBI Taxonomy" id="2883479"/>
    <lineage>
        <taxon>Bacteria</taxon>
        <taxon>Pseudomonadati</taxon>
        <taxon>Pseudomonadota</taxon>
        <taxon>Alphaproteobacteria</taxon>
        <taxon>Acetobacterales</taxon>
        <taxon>Roseomonadaceae</taxon>
        <taxon>Roseicella</taxon>
    </lineage>
</organism>
<sequence>MGIILNPRGAGGAGKTVLVRRLMAEYGRPAPLHRPGRARPIGYRLVHPLGGRPLAVLGAYEATRGGCDTIPIRDGGLAEATRLAAGWAAEGHDVLLEGLMLSGEHRHMAALAAAHPLYILHLATPPEDCARALIARRRARRDAWPDLARAAARQQAEIAEACDRLQAGGARVERLGLEEALDRARVLLGLVGGCRVPAPQGGAAGRVDKPLVPAG</sequence>
<keyword evidence="2" id="KW-1185">Reference proteome</keyword>
<dbReference type="InterPro" id="IPR027417">
    <property type="entry name" value="P-loop_NTPase"/>
</dbReference>